<keyword evidence="4 8" id="KW-0813">Transport</keyword>
<dbReference type="InterPro" id="IPR028366">
    <property type="entry name" value="PhoU"/>
</dbReference>
<organism evidence="10 11">
    <name type="scientific">Entomobacter blattae</name>
    <dbReference type="NCBI Taxonomy" id="2762277"/>
    <lineage>
        <taxon>Bacteria</taxon>
        <taxon>Pseudomonadati</taxon>
        <taxon>Pseudomonadota</taxon>
        <taxon>Alphaproteobacteria</taxon>
        <taxon>Acetobacterales</taxon>
        <taxon>Acetobacteraceae</taxon>
        <taxon>Entomobacter</taxon>
    </lineage>
</organism>
<dbReference type="InterPro" id="IPR038078">
    <property type="entry name" value="PhoU-like_sf"/>
</dbReference>
<dbReference type="EMBL" id="CP060244">
    <property type="protein sequence ID" value="QNT77472.1"/>
    <property type="molecule type" value="Genomic_DNA"/>
</dbReference>
<dbReference type="Gene3D" id="1.20.58.220">
    <property type="entry name" value="Phosphate transport system protein phou homolog 2, domain 2"/>
    <property type="match status" value="1"/>
</dbReference>
<evidence type="ECO:0000313" key="10">
    <source>
        <dbReference type="EMBL" id="QNT77472.1"/>
    </source>
</evidence>
<dbReference type="GO" id="GO:0030643">
    <property type="term" value="P:intracellular phosphate ion homeostasis"/>
    <property type="evidence" value="ECO:0007669"/>
    <property type="project" value="InterPro"/>
</dbReference>
<evidence type="ECO:0000256" key="6">
    <source>
        <dbReference type="ARBA" id="ARBA00022592"/>
    </source>
</evidence>
<dbReference type="InterPro" id="IPR026022">
    <property type="entry name" value="PhoU_dom"/>
</dbReference>
<comment type="subunit">
    <text evidence="3 8">Homodimer.</text>
</comment>
<evidence type="ECO:0000256" key="3">
    <source>
        <dbReference type="ARBA" id="ARBA00011738"/>
    </source>
</evidence>
<proteinExistence type="inferred from homology"/>
<reference evidence="10 11" key="1">
    <citation type="submission" date="2020-08" db="EMBL/GenBank/DDBJ databases">
        <title>Complete genome sequence of Entomobacter blattae G55GP.</title>
        <authorList>
            <person name="Poehlein A."/>
            <person name="Guzman J."/>
            <person name="Daniel R."/>
            <person name="Vilcinskas A."/>
        </authorList>
    </citation>
    <scope>NUCLEOTIDE SEQUENCE [LARGE SCALE GENOMIC DNA]</scope>
    <source>
        <strain evidence="10 11">G55GP</strain>
    </source>
</reference>
<evidence type="ECO:0000256" key="1">
    <source>
        <dbReference type="ARBA" id="ARBA00004496"/>
    </source>
</evidence>
<gene>
    <name evidence="10" type="primary">phoU</name>
    <name evidence="10" type="ORF">JGUZn3_02140</name>
</gene>
<dbReference type="PANTHER" id="PTHR42930">
    <property type="entry name" value="PHOSPHATE-SPECIFIC TRANSPORT SYSTEM ACCESSORY PROTEIN PHOU"/>
    <property type="match status" value="1"/>
</dbReference>
<dbReference type="AlphaFoldDB" id="A0A7H1NNW2"/>
<evidence type="ECO:0000256" key="2">
    <source>
        <dbReference type="ARBA" id="ARBA00008107"/>
    </source>
</evidence>
<evidence type="ECO:0000256" key="8">
    <source>
        <dbReference type="PIRNR" id="PIRNR003107"/>
    </source>
</evidence>
<feature type="domain" description="PhoU" evidence="9">
    <location>
        <begin position="127"/>
        <end position="211"/>
    </location>
</feature>
<comment type="function">
    <text evidence="7 8">Plays a role in the regulation of phosphate uptake.</text>
</comment>
<evidence type="ECO:0000259" key="9">
    <source>
        <dbReference type="Pfam" id="PF01895"/>
    </source>
</evidence>
<dbReference type="Proteomes" id="UP000516349">
    <property type="component" value="Chromosome"/>
</dbReference>
<protein>
    <recommendedName>
        <fullName evidence="8">Phosphate-specific transport system accessory protein PhoU</fullName>
    </recommendedName>
</protein>
<evidence type="ECO:0000256" key="5">
    <source>
        <dbReference type="ARBA" id="ARBA00022490"/>
    </source>
</evidence>
<dbReference type="KEGG" id="ebla:JGUZn3_02140"/>
<sequence>MTSQKHTVHSYEKELSYLKELLLRMSGLVEQQFSNAINLLLQGQNTALAQNIIRADQKTDSLEKEIEINAIKLLALRAPMAQDLREIVSSLKISANLERIGDLAANIARRFTEIGDINTLPPLSSLITMGKRIEDNLQKTIQALTQLDKDMVFYLWAADEQIDQFYINVLCEITNYMTEHKEYVTPCSHLLFIAKNMERIGDHITNISEYVYYIVTGDLLPSNIRSEKNSPAYKNT</sequence>
<dbReference type="SUPFAM" id="SSF109755">
    <property type="entry name" value="PhoU-like"/>
    <property type="match status" value="1"/>
</dbReference>
<comment type="subcellular location">
    <subcellularLocation>
        <location evidence="1 8">Cytoplasm</location>
    </subcellularLocation>
</comment>
<evidence type="ECO:0000256" key="7">
    <source>
        <dbReference type="ARBA" id="ARBA00056181"/>
    </source>
</evidence>
<dbReference type="GO" id="GO:0005737">
    <property type="term" value="C:cytoplasm"/>
    <property type="evidence" value="ECO:0007669"/>
    <property type="project" value="UniProtKB-SubCell"/>
</dbReference>
<dbReference type="FunFam" id="1.20.58.220:FF:000004">
    <property type="entry name" value="Phosphate-specific transport system accessory protein PhoU"/>
    <property type="match status" value="1"/>
</dbReference>
<keyword evidence="6 8" id="KW-0592">Phosphate transport</keyword>
<accession>A0A7H1NNW2</accession>
<dbReference type="RefSeq" id="WP_203413948.1">
    <property type="nucleotide sequence ID" value="NZ_CP060244.1"/>
</dbReference>
<keyword evidence="5 8" id="KW-0963">Cytoplasm</keyword>
<comment type="similarity">
    <text evidence="2 8">Belongs to the PhoU family.</text>
</comment>
<dbReference type="NCBIfam" id="TIGR02135">
    <property type="entry name" value="phoU_full"/>
    <property type="match status" value="1"/>
</dbReference>
<name>A0A7H1NNW2_9PROT</name>
<evidence type="ECO:0000256" key="4">
    <source>
        <dbReference type="ARBA" id="ARBA00022448"/>
    </source>
</evidence>
<dbReference type="PIRSF" id="PIRSF003107">
    <property type="entry name" value="PhoU"/>
    <property type="match status" value="1"/>
</dbReference>
<dbReference type="PANTHER" id="PTHR42930:SF3">
    <property type="entry name" value="PHOSPHATE-SPECIFIC TRANSPORT SYSTEM ACCESSORY PROTEIN PHOU"/>
    <property type="match status" value="1"/>
</dbReference>
<evidence type="ECO:0000313" key="11">
    <source>
        <dbReference type="Proteomes" id="UP000516349"/>
    </source>
</evidence>
<keyword evidence="11" id="KW-1185">Reference proteome</keyword>
<dbReference type="Pfam" id="PF01895">
    <property type="entry name" value="PhoU"/>
    <property type="match status" value="2"/>
</dbReference>
<feature type="domain" description="PhoU" evidence="9">
    <location>
        <begin position="22"/>
        <end position="110"/>
    </location>
</feature>
<dbReference type="GO" id="GO:0045936">
    <property type="term" value="P:negative regulation of phosphate metabolic process"/>
    <property type="evidence" value="ECO:0007669"/>
    <property type="project" value="InterPro"/>
</dbReference>
<dbReference type="GO" id="GO:0006817">
    <property type="term" value="P:phosphate ion transport"/>
    <property type="evidence" value="ECO:0007669"/>
    <property type="project" value="UniProtKB-KW"/>
</dbReference>